<keyword evidence="3 7" id="KW-0812">Transmembrane</keyword>
<evidence type="ECO:0000256" key="7">
    <source>
        <dbReference type="SAM" id="Phobius"/>
    </source>
</evidence>
<gene>
    <name evidence="9" type="ORF">ACFQKB_42150</name>
</gene>
<evidence type="ECO:0000256" key="6">
    <source>
        <dbReference type="SAM" id="MobiDB-lite"/>
    </source>
</evidence>
<dbReference type="Pfam" id="PF13244">
    <property type="entry name" value="MbhD"/>
    <property type="match status" value="1"/>
</dbReference>
<name>A0ABW2CZC7_9ACTN</name>
<protein>
    <submittedName>
        <fullName evidence="9">Na(+)/H(+) antiporter subunit B</fullName>
    </submittedName>
</protein>
<evidence type="ECO:0000256" key="1">
    <source>
        <dbReference type="ARBA" id="ARBA00004651"/>
    </source>
</evidence>
<dbReference type="Proteomes" id="UP001596380">
    <property type="component" value="Unassembled WGS sequence"/>
</dbReference>
<feature type="region of interest" description="Disordered" evidence="6">
    <location>
        <begin position="79"/>
        <end position="113"/>
    </location>
</feature>
<evidence type="ECO:0000256" key="2">
    <source>
        <dbReference type="ARBA" id="ARBA00022475"/>
    </source>
</evidence>
<proteinExistence type="predicted"/>
<accession>A0ABW2CZC7</accession>
<comment type="subcellular location">
    <subcellularLocation>
        <location evidence="1">Cell membrane</location>
        <topology evidence="1">Multi-pass membrane protein</topology>
    </subcellularLocation>
</comment>
<dbReference type="EMBL" id="JBHSXS010000053">
    <property type="protein sequence ID" value="MFC6886423.1"/>
    <property type="molecule type" value="Genomic_DNA"/>
</dbReference>
<evidence type="ECO:0000259" key="8">
    <source>
        <dbReference type="Pfam" id="PF13244"/>
    </source>
</evidence>
<keyword evidence="5 7" id="KW-0472">Membrane</keyword>
<keyword evidence="10" id="KW-1185">Reference proteome</keyword>
<dbReference type="RefSeq" id="WP_378047052.1">
    <property type="nucleotide sequence ID" value="NZ_JBHSXE010000001.1"/>
</dbReference>
<feature type="transmembrane region" description="Helical" evidence="7">
    <location>
        <begin position="53"/>
        <end position="72"/>
    </location>
</feature>
<keyword evidence="2" id="KW-1003">Cell membrane</keyword>
<evidence type="ECO:0000256" key="3">
    <source>
        <dbReference type="ARBA" id="ARBA00022692"/>
    </source>
</evidence>
<feature type="transmembrane region" description="Helical" evidence="7">
    <location>
        <begin position="6"/>
        <end position="23"/>
    </location>
</feature>
<evidence type="ECO:0000256" key="5">
    <source>
        <dbReference type="ARBA" id="ARBA00023136"/>
    </source>
</evidence>
<evidence type="ECO:0000313" key="10">
    <source>
        <dbReference type="Proteomes" id="UP001596380"/>
    </source>
</evidence>
<reference evidence="10" key="1">
    <citation type="journal article" date="2019" name="Int. J. Syst. Evol. Microbiol.">
        <title>The Global Catalogue of Microorganisms (GCM) 10K type strain sequencing project: providing services to taxonomists for standard genome sequencing and annotation.</title>
        <authorList>
            <consortium name="The Broad Institute Genomics Platform"/>
            <consortium name="The Broad Institute Genome Sequencing Center for Infectious Disease"/>
            <person name="Wu L."/>
            <person name="Ma J."/>
        </authorList>
    </citation>
    <scope>NUCLEOTIDE SEQUENCE [LARGE SCALE GENOMIC DNA]</scope>
    <source>
        <strain evidence="10">JCM 3369</strain>
    </source>
</reference>
<keyword evidence="4 7" id="KW-1133">Transmembrane helix</keyword>
<feature type="compositionally biased region" description="Low complexity" evidence="6">
    <location>
        <begin position="104"/>
        <end position="113"/>
    </location>
</feature>
<evidence type="ECO:0000313" key="9">
    <source>
        <dbReference type="EMBL" id="MFC6886423.1"/>
    </source>
</evidence>
<dbReference type="InterPro" id="IPR025383">
    <property type="entry name" value="MrpA_C/MbhD"/>
</dbReference>
<organism evidence="9 10">
    <name type="scientific">Actinomadura yumaensis</name>
    <dbReference type="NCBI Taxonomy" id="111807"/>
    <lineage>
        <taxon>Bacteria</taxon>
        <taxon>Bacillati</taxon>
        <taxon>Actinomycetota</taxon>
        <taxon>Actinomycetes</taxon>
        <taxon>Streptosporangiales</taxon>
        <taxon>Thermomonosporaceae</taxon>
        <taxon>Actinomadura</taxon>
    </lineage>
</organism>
<feature type="domain" description="MrpA C-terminal/MbhD" evidence="8">
    <location>
        <begin position="12"/>
        <end position="74"/>
    </location>
</feature>
<feature type="transmembrane region" description="Helical" evidence="7">
    <location>
        <begin position="30"/>
        <end position="47"/>
    </location>
</feature>
<sequence length="113" mass="10939">MDDALVVASLAAVALMATAVVLTRDPARQAIVLSGFGIALGVLFVVFQAPDVAMSQIGVGTVIVPLLVVLALRAARAARGGGQDGGDQGDGDGGEGEGGGTGARDGPAAGEAR</sequence>
<evidence type="ECO:0000256" key="4">
    <source>
        <dbReference type="ARBA" id="ARBA00022989"/>
    </source>
</evidence>
<comment type="caution">
    <text evidence="9">The sequence shown here is derived from an EMBL/GenBank/DDBJ whole genome shotgun (WGS) entry which is preliminary data.</text>
</comment>